<organism evidence="1 2">
    <name type="scientific">Orchesella dallaii</name>
    <dbReference type="NCBI Taxonomy" id="48710"/>
    <lineage>
        <taxon>Eukaryota</taxon>
        <taxon>Metazoa</taxon>
        <taxon>Ecdysozoa</taxon>
        <taxon>Arthropoda</taxon>
        <taxon>Hexapoda</taxon>
        <taxon>Collembola</taxon>
        <taxon>Entomobryomorpha</taxon>
        <taxon>Entomobryoidea</taxon>
        <taxon>Orchesellidae</taxon>
        <taxon>Orchesellinae</taxon>
        <taxon>Orchesella</taxon>
    </lineage>
</organism>
<dbReference type="Proteomes" id="UP001642540">
    <property type="component" value="Unassembled WGS sequence"/>
</dbReference>
<gene>
    <name evidence="1" type="ORF">ODALV1_LOCUS12939</name>
</gene>
<protein>
    <submittedName>
        <fullName evidence="1">Uncharacterized protein</fullName>
    </submittedName>
</protein>
<proteinExistence type="predicted"/>
<evidence type="ECO:0000313" key="1">
    <source>
        <dbReference type="EMBL" id="CAL8108304.1"/>
    </source>
</evidence>
<dbReference type="EMBL" id="CAXLJM020000039">
    <property type="protein sequence ID" value="CAL8108304.1"/>
    <property type="molecule type" value="Genomic_DNA"/>
</dbReference>
<sequence length="196" mass="21919">MVKGPVAIVTFSTVYSGLGFRLHFRMTTQMSEEPAFGYQLFHQNLQMQNKFAYNAKSNQVAIVAISSGINLSNRIQVDVTTSFVSQFNKSCYSDSLLIYDVSGRIGKRRAVLLNKAFTSADVDFEVNQTERRKHPHSCVSLTETRLLACQNNEQCRNVSISSSFQTGSSFLAIFSGVNVTDNLKYNRGFALTSRIK</sequence>
<reference evidence="1 2" key="1">
    <citation type="submission" date="2024-08" db="EMBL/GenBank/DDBJ databases">
        <authorList>
            <person name="Cucini C."/>
            <person name="Frati F."/>
        </authorList>
    </citation>
    <scope>NUCLEOTIDE SEQUENCE [LARGE SCALE GENOMIC DNA]</scope>
</reference>
<keyword evidence="2" id="KW-1185">Reference proteome</keyword>
<name>A0ABP1QQY4_9HEXA</name>
<accession>A0ABP1QQY4</accession>
<comment type="caution">
    <text evidence="1">The sequence shown here is derived from an EMBL/GenBank/DDBJ whole genome shotgun (WGS) entry which is preliminary data.</text>
</comment>
<evidence type="ECO:0000313" key="2">
    <source>
        <dbReference type="Proteomes" id="UP001642540"/>
    </source>
</evidence>